<name>A0ABU6PLM7_9BACL</name>
<dbReference type="Pfam" id="PF00483">
    <property type="entry name" value="NTP_transferase"/>
    <property type="match status" value="1"/>
</dbReference>
<dbReference type="PANTHER" id="PTHR42883:SF2">
    <property type="entry name" value="THYMIDYLYLTRANSFERASE"/>
    <property type="match status" value="1"/>
</dbReference>
<gene>
    <name evidence="2" type="ORF">P9847_00375</name>
</gene>
<dbReference type="SUPFAM" id="SSF53448">
    <property type="entry name" value="Nucleotide-diphospho-sugar transferases"/>
    <property type="match status" value="1"/>
</dbReference>
<dbReference type="EMBL" id="JARTLD010000001">
    <property type="protein sequence ID" value="MED5015756.1"/>
    <property type="molecule type" value="Genomic_DNA"/>
</dbReference>
<dbReference type="PANTHER" id="PTHR42883">
    <property type="entry name" value="GLUCOSE-1-PHOSPHATE THYMIDYLTRANSFERASE"/>
    <property type="match status" value="1"/>
</dbReference>
<proteinExistence type="predicted"/>
<protein>
    <submittedName>
        <fullName evidence="2">Nucleotidyltransferase family protein</fullName>
    </submittedName>
</protein>
<keyword evidence="3" id="KW-1185">Reference proteome</keyword>
<dbReference type="Proteomes" id="UP001343257">
    <property type="component" value="Unassembled WGS sequence"/>
</dbReference>
<dbReference type="RefSeq" id="WP_328274442.1">
    <property type="nucleotide sequence ID" value="NZ_JARTLD010000001.1"/>
</dbReference>
<dbReference type="CDD" id="cd04181">
    <property type="entry name" value="NTP_transferase"/>
    <property type="match status" value="1"/>
</dbReference>
<accession>A0ABU6PLM7</accession>
<evidence type="ECO:0000313" key="2">
    <source>
        <dbReference type="EMBL" id="MED5015756.1"/>
    </source>
</evidence>
<evidence type="ECO:0000259" key="1">
    <source>
        <dbReference type="Pfam" id="PF00483"/>
    </source>
</evidence>
<comment type="caution">
    <text evidence="2">The sequence shown here is derived from an EMBL/GenBank/DDBJ whole genome shotgun (WGS) entry which is preliminary data.</text>
</comment>
<reference evidence="2 3" key="1">
    <citation type="submission" date="2023-03" db="EMBL/GenBank/DDBJ databases">
        <title>Bacillus Genome Sequencing.</title>
        <authorList>
            <person name="Dunlap C."/>
        </authorList>
    </citation>
    <scope>NUCLEOTIDE SEQUENCE [LARGE SCALE GENOMIC DNA]</scope>
    <source>
        <strain evidence="2 3">NRS-52</strain>
    </source>
</reference>
<dbReference type="InterPro" id="IPR029044">
    <property type="entry name" value="Nucleotide-diphossugar_trans"/>
</dbReference>
<feature type="domain" description="Nucleotidyl transferase" evidence="1">
    <location>
        <begin position="2"/>
        <end position="242"/>
    </location>
</feature>
<dbReference type="Gene3D" id="3.90.550.10">
    <property type="entry name" value="Spore Coat Polysaccharide Biosynthesis Protein SpsA, Chain A"/>
    <property type="match status" value="1"/>
</dbReference>
<organism evidence="2 3">
    <name type="scientific">Paenibacillus chibensis</name>
    <dbReference type="NCBI Taxonomy" id="59846"/>
    <lineage>
        <taxon>Bacteria</taxon>
        <taxon>Bacillati</taxon>
        <taxon>Bacillota</taxon>
        <taxon>Bacilli</taxon>
        <taxon>Bacillales</taxon>
        <taxon>Paenibacillaceae</taxon>
        <taxon>Paenibacillus</taxon>
    </lineage>
</organism>
<evidence type="ECO:0000313" key="3">
    <source>
        <dbReference type="Proteomes" id="UP001343257"/>
    </source>
</evidence>
<sequence length="247" mass="27896">MKALILAAGYATRLYPLTLNTPKSLLPLGDVTIIDLIIGKMEEVPSIAEMIIVTNSKFYAAFEKWAASRSFRKPVTIIQDGSMTQDDRLGAIGDIRFAIESGGIDEDLLICAGDNVFTFNLNSYVEFFQQQQTDCVLVQHLEDAEELRRMGVVEVDGQQRVLSFEEKPQQPKTDIGAFAVYIYRRETLPLFKSYLLEGHPSDAPGYFPEWLSRKKDLKAFFAEGNSYDMGTHEAYRSLQELVNKQGF</sequence>
<dbReference type="InterPro" id="IPR005835">
    <property type="entry name" value="NTP_transferase_dom"/>
</dbReference>